<sequence length="199" mass="21567">MHNFFHLSSLSTKNPIPLSNRPNGHPNALHTLAHTLAHHRHIPFSLLLPPPLQSLNLQTPPFQSKVLNFNTPPLTDPQNSKTHYQMHSKLWIHQCFMIHWLGSGPKDQLGRVALLSGILVIMLGLEADGVPPAVQSRTPPPSLMGLPNLPASLEGPLQLTRKGLSVATTSASLTFTLPVASRPGKNWPAPCASKTGTIS</sequence>
<evidence type="ECO:0000256" key="1">
    <source>
        <dbReference type="ARBA" id="ARBA00004141"/>
    </source>
</evidence>
<comment type="caution">
    <text evidence="5">The sequence shown here is derived from an EMBL/GenBank/DDBJ whole genome shotgun (WGS) entry which is preliminary data.</text>
</comment>
<keyword evidence="6" id="KW-1185">Reference proteome</keyword>
<dbReference type="PANTHER" id="PTHR33514:SF13">
    <property type="entry name" value="PROTEIN ABCI12, CHLOROPLASTIC"/>
    <property type="match status" value="1"/>
</dbReference>
<gene>
    <name evidence="5" type="ORF">RJ640_016391</name>
</gene>
<proteinExistence type="predicted"/>
<evidence type="ECO:0000313" key="6">
    <source>
        <dbReference type="Proteomes" id="UP001187471"/>
    </source>
</evidence>
<organism evidence="5 6">
    <name type="scientific">Escallonia rubra</name>
    <dbReference type="NCBI Taxonomy" id="112253"/>
    <lineage>
        <taxon>Eukaryota</taxon>
        <taxon>Viridiplantae</taxon>
        <taxon>Streptophyta</taxon>
        <taxon>Embryophyta</taxon>
        <taxon>Tracheophyta</taxon>
        <taxon>Spermatophyta</taxon>
        <taxon>Magnoliopsida</taxon>
        <taxon>eudicotyledons</taxon>
        <taxon>Gunneridae</taxon>
        <taxon>Pentapetalae</taxon>
        <taxon>asterids</taxon>
        <taxon>campanulids</taxon>
        <taxon>Escalloniales</taxon>
        <taxon>Escalloniaceae</taxon>
        <taxon>Escallonia</taxon>
    </lineage>
</organism>
<evidence type="ECO:0000313" key="5">
    <source>
        <dbReference type="EMBL" id="KAK2982261.1"/>
    </source>
</evidence>
<accession>A0AA88UHH8</accession>
<dbReference type="GO" id="GO:0009507">
    <property type="term" value="C:chloroplast"/>
    <property type="evidence" value="ECO:0007669"/>
    <property type="project" value="TreeGrafter"/>
</dbReference>
<dbReference type="PANTHER" id="PTHR33514">
    <property type="entry name" value="PROTEIN ABCI12, CHLOROPLASTIC"/>
    <property type="match status" value="1"/>
</dbReference>
<dbReference type="Proteomes" id="UP001187471">
    <property type="component" value="Unassembled WGS sequence"/>
</dbReference>
<dbReference type="GO" id="GO:0016020">
    <property type="term" value="C:membrane"/>
    <property type="evidence" value="ECO:0007669"/>
    <property type="project" value="UniProtKB-SubCell"/>
</dbReference>
<keyword evidence="4" id="KW-0472">Membrane</keyword>
<evidence type="ECO:0000256" key="2">
    <source>
        <dbReference type="ARBA" id="ARBA00022692"/>
    </source>
</evidence>
<evidence type="ECO:0000256" key="3">
    <source>
        <dbReference type="ARBA" id="ARBA00022989"/>
    </source>
</evidence>
<name>A0AA88UHH8_9ASTE</name>
<dbReference type="AlphaFoldDB" id="A0AA88UHH8"/>
<protein>
    <submittedName>
        <fullName evidence="5">Uncharacterized protein</fullName>
    </submittedName>
</protein>
<dbReference type="EMBL" id="JAVXUO010001445">
    <property type="protein sequence ID" value="KAK2982261.1"/>
    <property type="molecule type" value="Genomic_DNA"/>
</dbReference>
<comment type="subcellular location">
    <subcellularLocation>
        <location evidence="1">Membrane</location>
        <topology evidence="1">Multi-pass membrane protein</topology>
    </subcellularLocation>
</comment>
<reference evidence="5" key="1">
    <citation type="submission" date="2022-12" db="EMBL/GenBank/DDBJ databases">
        <title>Draft genome assemblies for two species of Escallonia (Escalloniales).</title>
        <authorList>
            <person name="Chanderbali A."/>
            <person name="Dervinis C."/>
            <person name="Anghel I."/>
            <person name="Soltis D."/>
            <person name="Soltis P."/>
            <person name="Zapata F."/>
        </authorList>
    </citation>
    <scope>NUCLEOTIDE SEQUENCE</scope>
    <source>
        <strain evidence="5">UCBG92.1500</strain>
        <tissue evidence="5">Leaf</tissue>
    </source>
</reference>
<keyword evidence="3" id="KW-1133">Transmembrane helix</keyword>
<keyword evidence="2" id="KW-0812">Transmembrane</keyword>
<evidence type="ECO:0000256" key="4">
    <source>
        <dbReference type="ARBA" id="ARBA00023136"/>
    </source>
</evidence>